<keyword evidence="2" id="KW-1185">Reference proteome</keyword>
<comment type="caution">
    <text evidence="1">The sequence shown here is derived from an EMBL/GenBank/DDBJ whole genome shotgun (WGS) entry which is preliminary data.</text>
</comment>
<dbReference type="OrthoDB" id="7596386at2"/>
<dbReference type="AlphaFoldDB" id="A0A323UPN2"/>
<dbReference type="RefSeq" id="WP_110528410.1">
    <property type="nucleotide sequence ID" value="NZ_QKOE01000019.1"/>
</dbReference>
<gene>
    <name evidence="1" type="ORF">DNK49_19095</name>
</gene>
<protein>
    <submittedName>
        <fullName evidence="1">Uncharacterized protein</fullName>
    </submittedName>
</protein>
<accession>A0A323UPN2</accession>
<evidence type="ECO:0000313" key="1">
    <source>
        <dbReference type="EMBL" id="PZA14952.1"/>
    </source>
</evidence>
<sequence>MAKKADNAFYDAALGWLRDNTIRMAACSAEPANYAGIAAVKLAEATLASGDFTIANGDTSGRKVTIAAKSGVTIDTSGTANHIVLHNNSAILSYVTTCSNLVLTAGAGNTVNFPSWKVEINAPT</sequence>
<evidence type="ECO:0000313" key="2">
    <source>
        <dbReference type="Proteomes" id="UP000248259"/>
    </source>
</evidence>
<dbReference type="EMBL" id="QKOE01000019">
    <property type="protein sequence ID" value="PZA14952.1"/>
    <property type="molecule type" value="Genomic_DNA"/>
</dbReference>
<name>A0A323UPN2_9RHOO</name>
<organism evidence="1 2">
    <name type="scientific">Parazoarcus communis SWub3 = DSM 12120</name>
    <dbReference type="NCBI Taxonomy" id="1121029"/>
    <lineage>
        <taxon>Bacteria</taxon>
        <taxon>Pseudomonadati</taxon>
        <taxon>Pseudomonadota</taxon>
        <taxon>Betaproteobacteria</taxon>
        <taxon>Rhodocyclales</taxon>
        <taxon>Zoogloeaceae</taxon>
        <taxon>Parazoarcus</taxon>
    </lineage>
</organism>
<dbReference type="Proteomes" id="UP000248259">
    <property type="component" value="Unassembled WGS sequence"/>
</dbReference>
<reference evidence="1 2" key="1">
    <citation type="submission" date="2018-06" db="EMBL/GenBank/DDBJ databases">
        <title>Azoarcus communis strain SWub3 genome.</title>
        <authorList>
            <person name="Zorraquino Salvo V."/>
            <person name="Toubiana D."/>
            <person name="Blumwald E."/>
        </authorList>
    </citation>
    <scope>NUCLEOTIDE SEQUENCE [LARGE SCALE GENOMIC DNA]</scope>
    <source>
        <strain evidence="1 2">SWub3</strain>
    </source>
</reference>
<proteinExistence type="predicted"/>